<accession>A0A927C0F7</accession>
<evidence type="ECO:0000256" key="3">
    <source>
        <dbReference type="ARBA" id="ARBA00023225"/>
    </source>
</evidence>
<organism evidence="5 6">
    <name type="scientific">Spongiibacter pelagi</name>
    <dbReference type="NCBI Taxonomy" id="2760804"/>
    <lineage>
        <taxon>Bacteria</taxon>
        <taxon>Pseudomonadati</taxon>
        <taxon>Pseudomonadota</taxon>
        <taxon>Gammaproteobacteria</taxon>
        <taxon>Cellvibrionales</taxon>
        <taxon>Spongiibacteraceae</taxon>
        <taxon>Spongiibacter</taxon>
    </lineage>
</organism>
<keyword evidence="6" id="KW-1185">Reference proteome</keyword>
<evidence type="ECO:0000256" key="4">
    <source>
        <dbReference type="ARBA" id="ARBA00025078"/>
    </source>
</evidence>
<dbReference type="InterPro" id="IPR006135">
    <property type="entry name" value="T3SS_substrate_exporter"/>
</dbReference>
<dbReference type="GO" id="GO:0005886">
    <property type="term" value="C:plasma membrane"/>
    <property type="evidence" value="ECO:0007669"/>
    <property type="project" value="TreeGrafter"/>
</dbReference>
<protein>
    <recommendedName>
        <fullName evidence="2">Flagellar biosynthetic protein FlhB</fullName>
    </recommendedName>
</protein>
<evidence type="ECO:0000256" key="1">
    <source>
        <dbReference type="ARBA" id="ARBA00010690"/>
    </source>
</evidence>
<dbReference type="GO" id="GO:0009306">
    <property type="term" value="P:protein secretion"/>
    <property type="evidence" value="ECO:0007669"/>
    <property type="project" value="InterPro"/>
</dbReference>
<comment type="similarity">
    <text evidence="1">Belongs to the type III secretion exporter family.</text>
</comment>
<keyword evidence="3" id="KW-0813">Transport</keyword>
<keyword evidence="3" id="KW-1006">Bacterial flagellum protein export</keyword>
<comment type="function">
    <text evidence="4">Required for formation of the rod structure in the basal body of the flagellar apparatus. Together with FliI and FliH, may constitute the export apparatus of flagellin.</text>
</comment>
<dbReference type="SUPFAM" id="SSF160544">
    <property type="entry name" value="EscU C-terminal domain-like"/>
    <property type="match status" value="1"/>
</dbReference>
<dbReference type="Proteomes" id="UP000610558">
    <property type="component" value="Unassembled WGS sequence"/>
</dbReference>
<dbReference type="Gene3D" id="3.40.1690.10">
    <property type="entry name" value="secretion proteins EscU"/>
    <property type="match status" value="1"/>
</dbReference>
<dbReference type="PANTHER" id="PTHR30531">
    <property type="entry name" value="FLAGELLAR BIOSYNTHETIC PROTEIN FLHB"/>
    <property type="match status" value="1"/>
</dbReference>
<dbReference type="Pfam" id="PF01312">
    <property type="entry name" value="Bac_export_2"/>
    <property type="match status" value="1"/>
</dbReference>
<evidence type="ECO:0000313" key="6">
    <source>
        <dbReference type="Proteomes" id="UP000610558"/>
    </source>
</evidence>
<dbReference type="InterPro" id="IPR029025">
    <property type="entry name" value="T3SS_substrate_exporter_C"/>
</dbReference>
<evidence type="ECO:0000256" key="2">
    <source>
        <dbReference type="ARBA" id="ARBA00021622"/>
    </source>
</evidence>
<comment type="caution">
    <text evidence="5">The sequence shown here is derived from an EMBL/GenBank/DDBJ whole genome shotgun (WGS) entry which is preliminary data.</text>
</comment>
<dbReference type="EMBL" id="JACXLD010000004">
    <property type="protein sequence ID" value="MBD2858960.1"/>
    <property type="molecule type" value="Genomic_DNA"/>
</dbReference>
<keyword evidence="3" id="KW-0653">Protein transport</keyword>
<proteinExistence type="inferred from homology"/>
<reference evidence="5" key="1">
    <citation type="submission" date="2020-09" db="EMBL/GenBank/DDBJ databases">
        <authorList>
            <person name="Yoon J.-W."/>
        </authorList>
    </citation>
    <scope>NUCLEOTIDE SEQUENCE</scope>
    <source>
        <strain evidence="5">KMU-158</strain>
    </source>
</reference>
<sequence length="96" mass="10733">MNDQTGSNKPGEIAVSLHYDQRNAPIVSAKGEGDLAHRILELAMEHDVPIYQDTHLVQLLSQVDLDTEIPPQLYLAVAEIIAFAYRLKDRLPGDRI</sequence>
<dbReference type="AlphaFoldDB" id="A0A927C0F7"/>
<gene>
    <name evidence="5" type="ORF">IB286_08025</name>
</gene>
<evidence type="ECO:0000313" key="5">
    <source>
        <dbReference type="EMBL" id="MBD2858960.1"/>
    </source>
</evidence>
<dbReference type="PANTHER" id="PTHR30531:SF12">
    <property type="entry name" value="FLAGELLAR BIOSYNTHETIC PROTEIN FLHB"/>
    <property type="match status" value="1"/>
</dbReference>
<name>A0A927C0F7_9GAMM</name>